<dbReference type="EMBL" id="CP073754">
    <property type="protein sequence ID" value="QWF71956.1"/>
    <property type="molecule type" value="Genomic_DNA"/>
</dbReference>
<feature type="chain" id="PRO_5036940117" evidence="1">
    <location>
        <begin position="26"/>
        <end position="122"/>
    </location>
</feature>
<evidence type="ECO:0000313" key="3">
    <source>
        <dbReference type="Proteomes" id="UP000676649"/>
    </source>
</evidence>
<dbReference type="Proteomes" id="UP000676649">
    <property type="component" value="Chromosome"/>
</dbReference>
<keyword evidence="3" id="KW-1185">Reference proteome</keyword>
<dbReference type="AlphaFoldDB" id="A0A975MQ49"/>
<protein>
    <submittedName>
        <fullName evidence="2">Uncharacterized protein</fullName>
    </submittedName>
</protein>
<dbReference type="KEGG" id="mpad:KEF85_05720"/>
<sequence>MMNKTNAIKSLISLILWTSSSLVSADTHKYIQAATGGGVIILNQKNGVITYCETTYSSQSEKYTPNCATIGTISPHSLVGNASILLPTASNVAVITNQTTGVVAQCTLLPGATGSCTSFQAD</sequence>
<dbReference type="RefSeq" id="WP_215583870.1">
    <property type="nucleotide sequence ID" value="NZ_CP073754.1"/>
</dbReference>
<feature type="signal peptide" evidence="1">
    <location>
        <begin position="1"/>
        <end position="25"/>
    </location>
</feature>
<gene>
    <name evidence="2" type="ORF">KEF85_05720</name>
</gene>
<reference evidence="2" key="1">
    <citation type="submission" date="2021-04" db="EMBL/GenBank/DDBJ databases">
        <title>Draft genome sequence data of methanotrophic Methylovulum sp. strain S1L and Methylomonas sp. strain S2AM isolated from boreal lake water columns.</title>
        <authorList>
            <person name="Rissanen A.J."/>
            <person name="Mangayil R."/>
            <person name="Svenning M.M."/>
            <person name="Khanongnuch R."/>
        </authorList>
    </citation>
    <scope>NUCLEOTIDE SEQUENCE</scope>
    <source>
        <strain evidence="2">S2AM</strain>
    </source>
</reference>
<keyword evidence="1" id="KW-0732">Signal</keyword>
<evidence type="ECO:0000256" key="1">
    <source>
        <dbReference type="SAM" id="SignalP"/>
    </source>
</evidence>
<name>A0A975MQ49_9GAMM</name>
<evidence type="ECO:0000313" key="2">
    <source>
        <dbReference type="EMBL" id="QWF71956.1"/>
    </source>
</evidence>
<proteinExistence type="predicted"/>
<accession>A0A975MQ49</accession>
<organism evidence="2 3">
    <name type="scientific">Methylomonas paludis</name>
    <dbReference type="NCBI Taxonomy" id="1173101"/>
    <lineage>
        <taxon>Bacteria</taxon>
        <taxon>Pseudomonadati</taxon>
        <taxon>Pseudomonadota</taxon>
        <taxon>Gammaproteobacteria</taxon>
        <taxon>Methylococcales</taxon>
        <taxon>Methylococcaceae</taxon>
        <taxon>Methylomonas</taxon>
    </lineage>
</organism>